<dbReference type="AlphaFoldDB" id="A0A6C0CQL9"/>
<accession>A0A6C0CQL9</accession>
<evidence type="ECO:0008006" key="2">
    <source>
        <dbReference type="Google" id="ProtNLM"/>
    </source>
</evidence>
<sequence>MTFGFILSRRVQSESQDQLWRHCYACLRKLYEEETIVIIDDESSIPFHSNDIHDIIYIQSTIPGRGELLPYYYFYRHRFFDVAVVLHDSMFLNQRFDFDVDDIKTVRFLFGFEEHEPYYRDYVRDILHQILHLNPDIYDEKQWVEGCFGTASILHHDFITKLAHEYHFFDIMPYITGRFQRMCLERIFSIVCYVANHSTKIDHVYCKNIVNYMQYGTTFQEYLDHKEKYTHLSCVKVWSGR</sequence>
<reference evidence="1" key="1">
    <citation type="journal article" date="2020" name="Nature">
        <title>Giant virus diversity and host interactions through global metagenomics.</title>
        <authorList>
            <person name="Schulz F."/>
            <person name="Roux S."/>
            <person name="Paez-Espino D."/>
            <person name="Jungbluth S."/>
            <person name="Walsh D.A."/>
            <person name="Denef V.J."/>
            <person name="McMahon K.D."/>
            <person name="Konstantinidis K.T."/>
            <person name="Eloe-Fadrosh E.A."/>
            <person name="Kyrpides N.C."/>
            <person name="Woyke T."/>
        </authorList>
    </citation>
    <scope>NUCLEOTIDE SEQUENCE</scope>
    <source>
        <strain evidence="1">GVMAG-M-3300021473-15</strain>
    </source>
</reference>
<proteinExistence type="predicted"/>
<organism evidence="1">
    <name type="scientific">viral metagenome</name>
    <dbReference type="NCBI Taxonomy" id="1070528"/>
    <lineage>
        <taxon>unclassified sequences</taxon>
        <taxon>metagenomes</taxon>
        <taxon>organismal metagenomes</taxon>
    </lineage>
</organism>
<protein>
    <recommendedName>
        <fullName evidence="2">Glycosyltransferase</fullName>
    </recommendedName>
</protein>
<name>A0A6C0CQL9_9ZZZZ</name>
<dbReference type="EMBL" id="MN739475">
    <property type="protein sequence ID" value="QHT06791.1"/>
    <property type="molecule type" value="Genomic_DNA"/>
</dbReference>
<evidence type="ECO:0000313" key="1">
    <source>
        <dbReference type="EMBL" id="QHT06791.1"/>
    </source>
</evidence>